<gene>
    <name evidence="1" type="ordered locus">Os08g0410900</name>
    <name evidence="1" type="ORF">OSNPB_080410900</name>
</gene>
<dbReference type="Proteomes" id="UP000059680">
    <property type="component" value="Chromosome 8"/>
</dbReference>
<accession>A0A0P0XFK1</accession>
<keyword evidence="2" id="KW-1185">Reference proteome</keyword>
<dbReference type="EMBL" id="AP014964">
    <property type="protein sequence ID" value="BAT05398.1"/>
    <property type="molecule type" value="Genomic_DNA"/>
</dbReference>
<organism evidence="1 2">
    <name type="scientific">Oryza sativa subsp. japonica</name>
    <name type="common">Rice</name>
    <dbReference type="NCBI Taxonomy" id="39947"/>
    <lineage>
        <taxon>Eukaryota</taxon>
        <taxon>Viridiplantae</taxon>
        <taxon>Streptophyta</taxon>
        <taxon>Embryophyta</taxon>
        <taxon>Tracheophyta</taxon>
        <taxon>Spermatophyta</taxon>
        <taxon>Magnoliopsida</taxon>
        <taxon>Liliopsida</taxon>
        <taxon>Poales</taxon>
        <taxon>Poaceae</taxon>
        <taxon>BOP clade</taxon>
        <taxon>Oryzoideae</taxon>
        <taxon>Oryzeae</taxon>
        <taxon>Oryzinae</taxon>
        <taxon>Oryza</taxon>
        <taxon>Oryza sativa</taxon>
    </lineage>
</organism>
<reference evidence="2" key="1">
    <citation type="journal article" date="2005" name="Nature">
        <title>The map-based sequence of the rice genome.</title>
        <authorList>
            <consortium name="International rice genome sequencing project (IRGSP)"/>
            <person name="Matsumoto T."/>
            <person name="Wu J."/>
            <person name="Kanamori H."/>
            <person name="Katayose Y."/>
            <person name="Fujisawa M."/>
            <person name="Namiki N."/>
            <person name="Mizuno H."/>
            <person name="Yamamoto K."/>
            <person name="Antonio B.A."/>
            <person name="Baba T."/>
            <person name="Sakata K."/>
            <person name="Nagamura Y."/>
            <person name="Aoki H."/>
            <person name="Arikawa K."/>
            <person name="Arita K."/>
            <person name="Bito T."/>
            <person name="Chiden Y."/>
            <person name="Fujitsuka N."/>
            <person name="Fukunaka R."/>
            <person name="Hamada M."/>
            <person name="Harada C."/>
            <person name="Hayashi A."/>
            <person name="Hijishita S."/>
            <person name="Honda M."/>
            <person name="Hosokawa S."/>
            <person name="Ichikawa Y."/>
            <person name="Idonuma A."/>
            <person name="Iijima M."/>
            <person name="Ikeda M."/>
            <person name="Ikeno M."/>
            <person name="Ito K."/>
            <person name="Ito S."/>
            <person name="Ito T."/>
            <person name="Ito Y."/>
            <person name="Ito Y."/>
            <person name="Iwabuchi A."/>
            <person name="Kamiya K."/>
            <person name="Karasawa W."/>
            <person name="Kurita K."/>
            <person name="Katagiri S."/>
            <person name="Kikuta A."/>
            <person name="Kobayashi H."/>
            <person name="Kobayashi N."/>
            <person name="Machita K."/>
            <person name="Maehara T."/>
            <person name="Masukawa M."/>
            <person name="Mizubayashi T."/>
            <person name="Mukai Y."/>
            <person name="Nagasaki H."/>
            <person name="Nagata Y."/>
            <person name="Naito S."/>
            <person name="Nakashima M."/>
            <person name="Nakama Y."/>
            <person name="Nakamichi Y."/>
            <person name="Nakamura M."/>
            <person name="Meguro A."/>
            <person name="Negishi M."/>
            <person name="Ohta I."/>
            <person name="Ohta T."/>
            <person name="Okamoto M."/>
            <person name="Ono N."/>
            <person name="Saji S."/>
            <person name="Sakaguchi M."/>
            <person name="Sakai K."/>
            <person name="Shibata M."/>
            <person name="Shimokawa T."/>
            <person name="Song J."/>
            <person name="Takazaki Y."/>
            <person name="Terasawa K."/>
            <person name="Tsugane M."/>
            <person name="Tsuji K."/>
            <person name="Ueda S."/>
            <person name="Waki K."/>
            <person name="Yamagata H."/>
            <person name="Yamamoto M."/>
            <person name="Yamamoto S."/>
            <person name="Yamane H."/>
            <person name="Yoshiki S."/>
            <person name="Yoshihara R."/>
            <person name="Yukawa K."/>
            <person name="Zhong H."/>
            <person name="Yano M."/>
            <person name="Yuan Q."/>
            <person name="Ouyang S."/>
            <person name="Liu J."/>
            <person name="Jones K.M."/>
            <person name="Gansberger K."/>
            <person name="Moffat K."/>
            <person name="Hill J."/>
            <person name="Bera J."/>
            <person name="Fadrosh D."/>
            <person name="Jin S."/>
            <person name="Johri S."/>
            <person name="Kim M."/>
            <person name="Overton L."/>
            <person name="Reardon M."/>
            <person name="Tsitrin T."/>
            <person name="Vuong H."/>
            <person name="Weaver B."/>
            <person name="Ciecko A."/>
            <person name="Tallon L."/>
            <person name="Jackson J."/>
            <person name="Pai G."/>
            <person name="Aken S.V."/>
            <person name="Utterback T."/>
            <person name="Reidmuller S."/>
            <person name="Feldblyum T."/>
            <person name="Hsiao J."/>
            <person name="Zismann V."/>
            <person name="Iobst S."/>
            <person name="de Vazeille A.R."/>
            <person name="Buell C.R."/>
            <person name="Ying K."/>
            <person name="Li Y."/>
            <person name="Lu T."/>
            <person name="Huang Y."/>
            <person name="Zhao Q."/>
            <person name="Feng Q."/>
            <person name="Zhang L."/>
            <person name="Zhu J."/>
            <person name="Weng Q."/>
            <person name="Mu J."/>
            <person name="Lu Y."/>
            <person name="Fan D."/>
            <person name="Liu Y."/>
            <person name="Guan J."/>
            <person name="Zhang Y."/>
            <person name="Yu S."/>
            <person name="Liu X."/>
            <person name="Zhang Y."/>
            <person name="Hong G."/>
            <person name="Han B."/>
            <person name="Choisne N."/>
            <person name="Demange N."/>
            <person name="Orjeda G."/>
            <person name="Samain S."/>
            <person name="Cattolico L."/>
            <person name="Pelletier E."/>
            <person name="Couloux A."/>
            <person name="Segurens B."/>
            <person name="Wincker P."/>
            <person name="D'Hont A."/>
            <person name="Scarpelli C."/>
            <person name="Weissenbach J."/>
            <person name="Salanoubat M."/>
            <person name="Quetier F."/>
            <person name="Yu Y."/>
            <person name="Kim H.R."/>
            <person name="Rambo T."/>
            <person name="Currie J."/>
            <person name="Collura K."/>
            <person name="Luo M."/>
            <person name="Yang T."/>
            <person name="Ammiraju J.S.S."/>
            <person name="Engler F."/>
            <person name="Soderlund C."/>
            <person name="Wing R.A."/>
            <person name="Palmer L.E."/>
            <person name="de la Bastide M."/>
            <person name="Spiegel L."/>
            <person name="Nascimento L."/>
            <person name="Zutavern T."/>
            <person name="O'Shaughnessy A."/>
            <person name="Dike S."/>
            <person name="Dedhia N."/>
            <person name="Preston R."/>
            <person name="Balija V."/>
            <person name="McCombie W.R."/>
            <person name="Chow T."/>
            <person name="Chen H."/>
            <person name="Chung M."/>
            <person name="Chen C."/>
            <person name="Shaw J."/>
            <person name="Wu H."/>
            <person name="Hsiao K."/>
            <person name="Chao Y."/>
            <person name="Chu M."/>
            <person name="Cheng C."/>
            <person name="Hour A."/>
            <person name="Lee P."/>
            <person name="Lin S."/>
            <person name="Lin Y."/>
            <person name="Liou J."/>
            <person name="Liu S."/>
            <person name="Hsing Y."/>
            <person name="Raghuvanshi S."/>
            <person name="Mohanty A."/>
            <person name="Bharti A.K."/>
            <person name="Gaur A."/>
            <person name="Gupta V."/>
            <person name="Kumar D."/>
            <person name="Ravi V."/>
            <person name="Vij S."/>
            <person name="Kapur A."/>
            <person name="Khurana P."/>
            <person name="Khurana P."/>
            <person name="Khurana J.P."/>
            <person name="Tyagi A.K."/>
            <person name="Gaikwad K."/>
            <person name="Singh A."/>
            <person name="Dalal V."/>
            <person name="Srivastava S."/>
            <person name="Dixit A."/>
            <person name="Pal A.K."/>
            <person name="Ghazi I.A."/>
            <person name="Yadav M."/>
            <person name="Pandit A."/>
            <person name="Bhargava A."/>
            <person name="Sureshbabu K."/>
            <person name="Batra K."/>
            <person name="Sharma T.R."/>
            <person name="Mohapatra T."/>
            <person name="Singh N.K."/>
            <person name="Messing J."/>
            <person name="Nelson A.B."/>
            <person name="Fuks G."/>
            <person name="Kavchok S."/>
            <person name="Keizer G."/>
            <person name="Linton E."/>
            <person name="Llaca V."/>
            <person name="Song R."/>
            <person name="Tanyolac B."/>
            <person name="Young S."/>
            <person name="Ho-Il K."/>
            <person name="Hahn J.H."/>
            <person name="Sangsakoo G."/>
            <person name="Vanavichit A."/>
            <person name="de Mattos Luiz.A.T."/>
            <person name="Zimmer P.D."/>
            <person name="Malone G."/>
            <person name="Dellagostin O."/>
            <person name="de Oliveira A.C."/>
            <person name="Bevan M."/>
            <person name="Bancroft I."/>
            <person name="Minx P."/>
            <person name="Cordum H."/>
            <person name="Wilson R."/>
            <person name="Cheng Z."/>
            <person name="Jin W."/>
            <person name="Jiang J."/>
            <person name="Leong S.A."/>
            <person name="Iwama H."/>
            <person name="Gojobori T."/>
            <person name="Itoh T."/>
            <person name="Niimura Y."/>
            <person name="Fujii Y."/>
            <person name="Habara T."/>
            <person name="Sakai H."/>
            <person name="Sato Y."/>
            <person name="Wilson G."/>
            <person name="Kumar K."/>
            <person name="McCouch S."/>
            <person name="Juretic N."/>
            <person name="Hoen D."/>
            <person name="Wright S."/>
            <person name="Bruskiewich R."/>
            <person name="Bureau T."/>
            <person name="Miyao A."/>
            <person name="Hirochika H."/>
            <person name="Nishikawa T."/>
            <person name="Kadowaki K."/>
            <person name="Sugiura M."/>
            <person name="Burr B."/>
            <person name="Sasaki T."/>
        </authorList>
    </citation>
    <scope>NUCLEOTIDE SEQUENCE [LARGE SCALE GENOMIC DNA]</scope>
    <source>
        <strain evidence="2">cv. Nipponbare</strain>
    </source>
</reference>
<proteinExistence type="predicted"/>
<dbReference type="AlphaFoldDB" id="A0A0P0XFK1"/>
<evidence type="ECO:0000313" key="2">
    <source>
        <dbReference type="Proteomes" id="UP000059680"/>
    </source>
</evidence>
<reference evidence="1 2" key="3">
    <citation type="journal article" date="2013" name="Rice">
        <title>Improvement of the Oryza sativa Nipponbare reference genome using next generation sequence and optical map data.</title>
        <authorList>
            <person name="Kawahara Y."/>
            <person name="de la Bastide M."/>
            <person name="Hamilton J.P."/>
            <person name="Kanamori H."/>
            <person name="McCombie W.R."/>
            <person name="Ouyang S."/>
            <person name="Schwartz D.C."/>
            <person name="Tanaka T."/>
            <person name="Wu J."/>
            <person name="Zhou S."/>
            <person name="Childs K.L."/>
            <person name="Davidson R.M."/>
            <person name="Lin H."/>
            <person name="Quesada-Ocampo L."/>
            <person name="Vaillancourt B."/>
            <person name="Sakai H."/>
            <person name="Lee S.S."/>
            <person name="Kim J."/>
            <person name="Numa H."/>
            <person name="Itoh T."/>
            <person name="Buell C.R."/>
            <person name="Matsumoto T."/>
        </authorList>
    </citation>
    <scope>NUCLEOTIDE SEQUENCE [LARGE SCALE GENOMIC DNA]</scope>
    <source>
        <strain evidence="2">cv. Nipponbare</strain>
    </source>
</reference>
<protein>
    <submittedName>
        <fullName evidence="1">Os08g0410900 protein</fullName>
    </submittedName>
</protein>
<reference evidence="1 2" key="2">
    <citation type="journal article" date="2013" name="Plant Cell Physiol.">
        <title>Rice Annotation Project Database (RAP-DB): an integrative and interactive database for rice genomics.</title>
        <authorList>
            <person name="Sakai H."/>
            <person name="Lee S.S."/>
            <person name="Tanaka T."/>
            <person name="Numa H."/>
            <person name="Kim J."/>
            <person name="Kawahara Y."/>
            <person name="Wakimoto H."/>
            <person name="Yang C.C."/>
            <person name="Iwamoto M."/>
            <person name="Abe T."/>
            <person name="Yamada Y."/>
            <person name="Muto A."/>
            <person name="Inokuchi H."/>
            <person name="Ikemura T."/>
            <person name="Matsumoto T."/>
            <person name="Sasaki T."/>
            <person name="Itoh T."/>
        </authorList>
    </citation>
    <scope>NUCLEOTIDE SEQUENCE [LARGE SCALE GENOMIC DNA]</scope>
    <source>
        <strain evidence="2">cv. Nipponbare</strain>
    </source>
</reference>
<dbReference type="PaxDb" id="39947-A0A0P0XFK1"/>
<dbReference type="InParanoid" id="A0A0P0XFK1"/>
<sequence>KRERERVVLLFKNCGWREREREAEAATISGEIVGGGGGDVAAAAVWEGEGAVVSSRRADGGIGGGGSGICVEAAFFLSTSCLQLRGEVKAAA</sequence>
<name>A0A0P0XFK1_ORYSJ</name>
<feature type="non-terminal residue" evidence="1">
    <location>
        <position position="1"/>
    </location>
</feature>
<dbReference type="Gramene" id="Os08t0410900-01">
    <property type="protein sequence ID" value="Os08t0410900-01"/>
    <property type="gene ID" value="Os08g0410900"/>
</dbReference>
<evidence type="ECO:0000313" key="1">
    <source>
        <dbReference type="EMBL" id="BAT05398.1"/>
    </source>
</evidence>